<feature type="region of interest" description="Disordered" evidence="1">
    <location>
        <begin position="75"/>
        <end position="137"/>
    </location>
</feature>
<keyword evidence="2" id="KW-1133">Transmembrane helix</keyword>
<dbReference type="EMBL" id="BMRG01000005">
    <property type="protein sequence ID" value="GGP56544.1"/>
    <property type="molecule type" value="Genomic_DNA"/>
</dbReference>
<proteinExistence type="predicted"/>
<reference evidence="3" key="1">
    <citation type="journal article" date="2014" name="Int. J. Syst. Evol. Microbiol.">
        <title>Complete genome sequence of Corynebacterium casei LMG S-19264T (=DSM 44701T), isolated from a smear-ripened cheese.</title>
        <authorList>
            <consortium name="US DOE Joint Genome Institute (JGI-PGF)"/>
            <person name="Walter F."/>
            <person name="Albersmeier A."/>
            <person name="Kalinowski J."/>
            <person name="Ruckert C."/>
        </authorList>
    </citation>
    <scope>NUCLEOTIDE SEQUENCE</scope>
    <source>
        <strain evidence="3">JCM 3313</strain>
    </source>
</reference>
<evidence type="ECO:0000313" key="3">
    <source>
        <dbReference type="EMBL" id="GGP56544.1"/>
    </source>
</evidence>
<protein>
    <recommendedName>
        <fullName evidence="5">Excalibur calcium-binding domain-containing protein</fullName>
    </recommendedName>
</protein>
<name>A0A918AP23_9PSEU</name>
<comment type="caution">
    <text evidence="3">The sequence shown here is derived from an EMBL/GenBank/DDBJ whole genome shotgun (WGS) entry which is preliminary data.</text>
</comment>
<feature type="compositionally biased region" description="Low complexity" evidence="1">
    <location>
        <begin position="104"/>
        <end position="122"/>
    </location>
</feature>
<gene>
    <name evidence="3" type="ORF">GCM10010185_30940</name>
</gene>
<evidence type="ECO:0000256" key="2">
    <source>
        <dbReference type="SAM" id="Phobius"/>
    </source>
</evidence>
<dbReference type="Proteomes" id="UP000639606">
    <property type="component" value="Unassembled WGS sequence"/>
</dbReference>
<evidence type="ECO:0000256" key="1">
    <source>
        <dbReference type="SAM" id="MobiDB-lite"/>
    </source>
</evidence>
<accession>A0A918AP23</accession>
<reference evidence="3" key="2">
    <citation type="submission" date="2020-09" db="EMBL/GenBank/DDBJ databases">
        <authorList>
            <person name="Sun Q."/>
            <person name="Ohkuma M."/>
        </authorList>
    </citation>
    <scope>NUCLEOTIDE SEQUENCE</scope>
    <source>
        <strain evidence="3">JCM 3313</strain>
    </source>
</reference>
<feature type="compositionally biased region" description="Pro residues" evidence="1">
    <location>
        <begin position="78"/>
        <end position="103"/>
    </location>
</feature>
<keyword evidence="2" id="KW-0472">Membrane</keyword>
<dbReference type="AlphaFoldDB" id="A0A918AP23"/>
<keyword evidence="2" id="KW-0812">Transmembrane</keyword>
<organism evidence="3 4">
    <name type="scientific">Saccharothrix coeruleofusca</name>
    <dbReference type="NCBI Taxonomy" id="33919"/>
    <lineage>
        <taxon>Bacteria</taxon>
        <taxon>Bacillati</taxon>
        <taxon>Actinomycetota</taxon>
        <taxon>Actinomycetes</taxon>
        <taxon>Pseudonocardiales</taxon>
        <taxon>Pseudonocardiaceae</taxon>
        <taxon>Saccharothrix</taxon>
    </lineage>
</organism>
<evidence type="ECO:0000313" key="4">
    <source>
        <dbReference type="Proteomes" id="UP000639606"/>
    </source>
</evidence>
<feature type="transmembrane region" description="Helical" evidence="2">
    <location>
        <begin position="20"/>
        <end position="40"/>
    </location>
</feature>
<evidence type="ECO:0008006" key="5">
    <source>
        <dbReference type="Google" id="ProtNLM"/>
    </source>
</evidence>
<sequence length="193" mass="20213">MTLGDAAEQVREMSSGRHALVVGSVAALAASALLVVLVNGGQPRPVDVRRVDTGPTGPDVLSATLATSVQAVRSTEVAPPPLPPSFPAPLPAQPPAVTTPPHPVAVTTTTTAPPPTTTTAPPSSEVQQAPPEGSDGCDHAYVTNTGCVPWEFPRHVWWTCLWLREQGITRVEVPGRDRHHLDTNRDGVGCAPR</sequence>
<keyword evidence="4" id="KW-1185">Reference proteome</keyword>